<name>A0A4U0TUA5_9PEZI</name>
<accession>A0A4U0TUA5</accession>
<evidence type="ECO:0000313" key="2">
    <source>
        <dbReference type="EMBL" id="TKA25828.1"/>
    </source>
</evidence>
<evidence type="ECO:0000256" key="1">
    <source>
        <dbReference type="SAM" id="MobiDB-lite"/>
    </source>
</evidence>
<dbReference type="OrthoDB" id="3899971at2759"/>
<feature type="compositionally biased region" description="Polar residues" evidence="1">
    <location>
        <begin position="68"/>
        <end position="82"/>
    </location>
</feature>
<evidence type="ECO:0000313" key="3">
    <source>
        <dbReference type="Proteomes" id="UP000308549"/>
    </source>
</evidence>
<comment type="caution">
    <text evidence="2">The sequence shown here is derived from an EMBL/GenBank/DDBJ whole genome shotgun (WGS) entry which is preliminary data.</text>
</comment>
<keyword evidence="3" id="KW-1185">Reference proteome</keyword>
<sequence length="563" mass="62393">MSNFANTSAGRSDTPPPPVPRKNTGYVPRKPLAPVHTSTPTPAPQQVRRKPVGEGPKPRKSPPPINIPKNTQKNTSKPTTGSPRVLTPGGQVRTIYRDEAGLFNPNAILTESATRFTSPRTPDLYPVLARPEPEEPKRDRPNTAGSGRPGSRRENIASAFKSVRRRFSNGIRNKTEIMRMSPEERRDFLADKKDQPAKKPVQQPPPPPPPSRPTVQEDIRARMEAANARGKNLVPPTRMEVANKNLAPPAAPTNEMDRLSMGEYAALAVSKATDPFKTTRPRSNTADSDMSLGFDCAPVEAMHPCKRCKRPVTAFVHKSGLCDTCFRLDKKQRDKAAEDQSSDFGVAESMYRYRNDSDPTSPRETPVSPYMKLSGLNRIRKVRKTIYQDPGNPFTDDNENVSVFTMPFRQASGHSLHTICHAAHKASSRNTDTESIDTSWTRDSSESRRLLNGTPFEDAIESPQKRSVPWTAVVAPVPLRVPIPQRRGIPFVIRSARNSVTATLLSDETAVPPLTAQLVAPRTLRSVSNGQQLAADTEDLLSKDSRNTVFYGFYNPLLEEYDR</sequence>
<proteinExistence type="predicted"/>
<feature type="compositionally biased region" description="Polar residues" evidence="1">
    <location>
        <begin position="1"/>
        <end position="11"/>
    </location>
</feature>
<feature type="region of interest" description="Disordered" evidence="1">
    <location>
        <begin position="1"/>
        <end position="91"/>
    </location>
</feature>
<feature type="compositionally biased region" description="Pro residues" evidence="1">
    <location>
        <begin position="202"/>
        <end position="212"/>
    </location>
</feature>
<feature type="region of interest" description="Disordered" evidence="1">
    <location>
        <begin position="109"/>
        <end position="215"/>
    </location>
</feature>
<feature type="compositionally biased region" description="Basic and acidic residues" evidence="1">
    <location>
        <begin position="173"/>
        <end position="197"/>
    </location>
</feature>
<feature type="compositionally biased region" description="Basic and acidic residues" evidence="1">
    <location>
        <begin position="131"/>
        <end position="141"/>
    </location>
</feature>
<dbReference type="AlphaFoldDB" id="A0A4U0TUA5"/>
<reference evidence="2 3" key="1">
    <citation type="submission" date="2017-03" db="EMBL/GenBank/DDBJ databases">
        <title>Genomes of endolithic fungi from Antarctica.</title>
        <authorList>
            <person name="Coleine C."/>
            <person name="Masonjones S."/>
            <person name="Stajich J.E."/>
        </authorList>
    </citation>
    <scope>NUCLEOTIDE SEQUENCE [LARGE SCALE GENOMIC DNA]</scope>
    <source>
        <strain evidence="2 3">CCFEE 6315</strain>
    </source>
</reference>
<protein>
    <submittedName>
        <fullName evidence="2">Uncharacterized protein</fullName>
    </submittedName>
</protein>
<dbReference type="Proteomes" id="UP000308549">
    <property type="component" value="Unassembled WGS sequence"/>
</dbReference>
<dbReference type="EMBL" id="NAJL01000032">
    <property type="protein sequence ID" value="TKA25828.1"/>
    <property type="molecule type" value="Genomic_DNA"/>
</dbReference>
<feature type="compositionally biased region" description="Polar residues" evidence="1">
    <location>
        <begin position="109"/>
        <end position="120"/>
    </location>
</feature>
<organism evidence="2 3">
    <name type="scientific">Salinomyces thailandicus</name>
    <dbReference type="NCBI Taxonomy" id="706561"/>
    <lineage>
        <taxon>Eukaryota</taxon>
        <taxon>Fungi</taxon>
        <taxon>Dikarya</taxon>
        <taxon>Ascomycota</taxon>
        <taxon>Pezizomycotina</taxon>
        <taxon>Dothideomycetes</taxon>
        <taxon>Dothideomycetidae</taxon>
        <taxon>Mycosphaerellales</taxon>
        <taxon>Teratosphaeriaceae</taxon>
        <taxon>Salinomyces</taxon>
    </lineage>
</organism>
<feature type="region of interest" description="Disordered" evidence="1">
    <location>
        <begin position="332"/>
        <end position="369"/>
    </location>
</feature>
<gene>
    <name evidence="2" type="ORF">B0A50_05583</name>
</gene>